<dbReference type="STRING" id="512565.AMIS_49550"/>
<evidence type="ECO:0000313" key="1">
    <source>
        <dbReference type="EMBL" id="BAL90175.1"/>
    </source>
</evidence>
<dbReference type="AlphaFoldDB" id="I0HAY8"/>
<gene>
    <name evidence="1" type="ordered locus">AMIS_49550</name>
</gene>
<dbReference type="EMBL" id="AP012319">
    <property type="protein sequence ID" value="BAL90175.1"/>
    <property type="molecule type" value="Genomic_DNA"/>
</dbReference>
<dbReference type="Proteomes" id="UP000007882">
    <property type="component" value="Chromosome"/>
</dbReference>
<organism evidence="1 2">
    <name type="scientific">Actinoplanes missouriensis (strain ATCC 14538 / DSM 43046 / CBS 188.64 / JCM 3121 / NBRC 102363 / NCIMB 12654 / NRRL B-3342 / UNCC 431)</name>
    <dbReference type="NCBI Taxonomy" id="512565"/>
    <lineage>
        <taxon>Bacteria</taxon>
        <taxon>Bacillati</taxon>
        <taxon>Actinomycetota</taxon>
        <taxon>Actinomycetes</taxon>
        <taxon>Micromonosporales</taxon>
        <taxon>Micromonosporaceae</taxon>
        <taxon>Actinoplanes</taxon>
    </lineage>
</organism>
<proteinExistence type="predicted"/>
<keyword evidence="2" id="KW-1185">Reference proteome</keyword>
<sequence length="126" mass="14002">MTCWRRWQRWVEAGVLDRLPHMLLAKLSAANRIDWSRAAMGGGHIDEKRGAGIGPSPVNRGKPCSKHHLIYDGNGTPLFALTRSANDPDIKRALDLLDCSADRPGRPRRRFKALLAEKACSSAAFR</sequence>
<accession>I0HAY8</accession>
<dbReference type="PATRIC" id="fig|512565.3.peg.4944"/>
<evidence type="ECO:0000313" key="2">
    <source>
        <dbReference type="Proteomes" id="UP000007882"/>
    </source>
</evidence>
<dbReference type="KEGG" id="ams:AMIS_49550"/>
<dbReference type="eggNOG" id="COG3293">
    <property type="taxonomic scope" value="Bacteria"/>
</dbReference>
<name>I0HAY8_ACTM4</name>
<protein>
    <submittedName>
        <fullName evidence="1">Putative transposase</fullName>
    </submittedName>
</protein>
<reference evidence="1 2" key="1">
    <citation type="submission" date="2012-02" db="EMBL/GenBank/DDBJ databases">
        <title>Complete genome sequence of Actinoplanes missouriensis 431 (= NBRC 102363).</title>
        <authorList>
            <person name="Ohnishi Y."/>
            <person name="Ishikawa J."/>
            <person name="Sekine M."/>
            <person name="Hosoyama A."/>
            <person name="Harada T."/>
            <person name="Narita H."/>
            <person name="Hata T."/>
            <person name="Konno Y."/>
            <person name="Tutikane K."/>
            <person name="Fujita N."/>
            <person name="Horinouchi S."/>
            <person name="Hayakawa M."/>
        </authorList>
    </citation>
    <scope>NUCLEOTIDE SEQUENCE [LARGE SCALE GENOMIC DNA]</scope>
    <source>
        <strain evidence="2">ATCC 14538 / DSM 43046 / CBS 188.64 / JCM 3121 / NBRC 102363 / NCIMB 12654 / NRRL B-3342 / UNCC 431</strain>
    </source>
</reference>
<dbReference type="HOGENOM" id="CLU_1976805_0_0_11"/>